<evidence type="ECO:0000313" key="1">
    <source>
        <dbReference type="EMBL" id="GGF98343.1"/>
    </source>
</evidence>
<dbReference type="Proteomes" id="UP000654257">
    <property type="component" value="Unassembled WGS sequence"/>
</dbReference>
<reference evidence="1" key="2">
    <citation type="submission" date="2020-09" db="EMBL/GenBank/DDBJ databases">
        <authorList>
            <person name="Sun Q."/>
            <person name="Sedlacek I."/>
        </authorList>
    </citation>
    <scope>NUCLEOTIDE SEQUENCE</scope>
    <source>
        <strain evidence="1">CCM 7905</strain>
    </source>
</reference>
<dbReference type="SUPFAM" id="SSF56784">
    <property type="entry name" value="HAD-like"/>
    <property type="match status" value="1"/>
</dbReference>
<dbReference type="PANTHER" id="PTHR10000:SF8">
    <property type="entry name" value="HAD SUPERFAMILY HYDROLASE-LIKE, TYPE 3"/>
    <property type="match status" value="1"/>
</dbReference>
<dbReference type="EMBL" id="BMCU01000001">
    <property type="protein sequence ID" value="GGF98343.1"/>
    <property type="molecule type" value="Genomic_DNA"/>
</dbReference>
<dbReference type="GO" id="GO:0016791">
    <property type="term" value="F:phosphatase activity"/>
    <property type="evidence" value="ECO:0007669"/>
    <property type="project" value="TreeGrafter"/>
</dbReference>
<dbReference type="Gene3D" id="3.40.50.1000">
    <property type="entry name" value="HAD superfamily/HAD-like"/>
    <property type="match status" value="1"/>
</dbReference>
<dbReference type="GO" id="GO:0005829">
    <property type="term" value="C:cytosol"/>
    <property type="evidence" value="ECO:0007669"/>
    <property type="project" value="TreeGrafter"/>
</dbReference>
<sequence length="259" mass="27221">MRSDRTISPNTARAMASAQAAGIEVVWATARARHSVHEFAQASGFRGKAICANGAVILDLADGTPTIDAVWPISLPDAADAIDAVRRLVPGITFATVGPTRFIAESQYAALSVFSDHHRDPATMATSGPLGEDVVKIVARHPTVPAPDVFSILAAAGVPRVELTHSGAPYVEMSAEGINKAWALQMLALRSALNRRQIAAAGDARNDLDMLRYAGTAVCPSNAIPDVIAVCTRVLPSNDEEGVAGYLDELTHHARGELG</sequence>
<protein>
    <submittedName>
        <fullName evidence="1">Hydrolase</fullName>
    </submittedName>
</protein>
<dbReference type="Gene3D" id="3.30.1240.10">
    <property type="match status" value="1"/>
</dbReference>
<name>A0A917CTH8_9NOCA</name>
<evidence type="ECO:0000313" key="2">
    <source>
        <dbReference type="Proteomes" id="UP000654257"/>
    </source>
</evidence>
<dbReference type="GO" id="GO:0000287">
    <property type="term" value="F:magnesium ion binding"/>
    <property type="evidence" value="ECO:0007669"/>
    <property type="project" value="TreeGrafter"/>
</dbReference>
<dbReference type="InterPro" id="IPR023214">
    <property type="entry name" value="HAD_sf"/>
</dbReference>
<dbReference type="AlphaFoldDB" id="A0A917CTH8"/>
<reference evidence="1" key="1">
    <citation type="journal article" date="2014" name="Int. J. Syst. Evol. Microbiol.">
        <title>Complete genome sequence of Corynebacterium casei LMG S-19264T (=DSM 44701T), isolated from a smear-ripened cheese.</title>
        <authorList>
            <consortium name="US DOE Joint Genome Institute (JGI-PGF)"/>
            <person name="Walter F."/>
            <person name="Albersmeier A."/>
            <person name="Kalinowski J."/>
            <person name="Ruckert C."/>
        </authorList>
    </citation>
    <scope>NUCLEOTIDE SEQUENCE</scope>
    <source>
        <strain evidence="1">CCM 7905</strain>
    </source>
</reference>
<dbReference type="PANTHER" id="PTHR10000">
    <property type="entry name" value="PHOSPHOSERINE PHOSPHATASE"/>
    <property type="match status" value="1"/>
</dbReference>
<comment type="caution">
    <text evidence="1">The sequence shown here is derived from an EMBL/GenBank/DDBJ whole genome shotgun (WGS) entry which is preliminary data.</text>
</comment>
<accession>A0A917CTH8</accession>
<organism evidence="1 2">
    <name type="scientific">Rhodococcoides trifolii</name>
    <dbReference type="NCBI Taxonomy" id="908250"/>
    <lineage>
        <taxon>Bacteria</taxon>
        <taxon>Bacillati</taxon>
        <taxon>Actinomycetota</taxon>
        <taxon>Actinomycetes</taxon>
        <taxon>Mycobacteriales</taxon>
        <taxon>Nocardiaceae</taxon>
        <taxon>Rhodococcoides</taxon>
    </lineage>
</organism>
<dbReference type="InterPro" id="IPR036412">
    <property type="entry name" value="HAD-like_sf"/>
</dbReference>
<keyword evidence="1" id="KW-0378">Hydrolase</keyword>
<proteinExistence type="predicted"/>
<dbReference type="Pfam" id="PF08282">
    <property type="entry name" value="Hydrolase_3"/>
    <property type="match status" value="1"/>
</dbReference>
<gene>
    <name evidence="1" type="ORF">GCM10007304_10430</name>
</gene>
<keyword evidence="2" id="KW-1185">Reference proteome</keyword>